<dbReference type="GO" id="GO:0034040">
    <property type="term" value="F:ATPase-coupled lipid transmembrane transporter activity"/>
    <property type="evidence" value="ECO:0007669"/>
    <property type="project" value="TreeGrafter"/>
</dbReference>
<dbReference type="RefSeq" id="WP_165259654.1">
    <property type="nucleotide sequence ID" value="NZ_JAAKZY010000043.1"/>
</dbReference>
<dbReference type="GO" id="GO:0140359">
    <property type="term" value="F:ABC-type transporter activity"/>
    <property type="evidence" value="ECO:0007669"/>
    <property type="project" value="InterPro"/>
</dbReference>
<accession>A0A6G4V5E2</accession>
<evidence type="ECO:0000259" key="9">
    <source>
        <dbReference type="PROSITE" id="PS50893"/>
    </source>
</evidence>
<dbReference type="InterPro" id="IPR036640">
    <property type="entry name" value="ABC1_TM_sf"/>
</dbReference>
<keyword evidence="12" id="KW-1185">Reference proteome</keyword>
<evidence type="ECO:0000256" key="1">
    <source>
        <dbReference type="ARBA" id="ARBA00004651"/>
    </source>
</evidence>
<dbReference type="SUPFAM" id="SSF52540">
    <property type="entry name" value="P-loop containing nucleoside triphosphate hydrolases"/>
    <property type="match status" value="1"/>
</dbReference>
<feature type="compositionally biased region" description="Low complexity" evidence="7">
    <location>
        <begin position="321"/>
        <end position="346"/>
    </location>
</feature>
<dbReference type="PROSITE" id="PS00211">
    <property type="entry name" value="ABC_TRANSPORTER_1"/>
    <property type="match status" value="1"/>
</dbReference>
<evidence type="ECO:0000256" key="3">
    <source>
        <dbReference type="ARBA" id="ARBA00022741"/>
    </source>
</evidence>
<feature type="transmembrane region" description="Helical" evidence="8">
    <location>
        <begin position="20"/>
        <end position="45"/>
    </location>
</feature>
<keyword evidence="6 8" id="KW-0472">Membrane</keyword>
<dbReference type="PANTHER" id="PTHR24221:SF654">
    <property type="entry name" value="ATP-BINDING CASSETTE SUB-FAMILY B MEMBER 6"/>
    <property type="match status" value="1"/>
</dbReference>
<dbReference type="InterPro" id="IPR027417">
    <property type="entry name" value="P-loop_NTPase"/>
</dbReference>
<keyword evidence="5 8" id="KW-1133">Transmembrane helix</keyword>
<feature type="domain" description="ABC transmembrane type-1" evidence="10">
    <location>
        <begin position="27"/>
        <end position="288"/>
    </location>
</feature>
<reference evidence="11 12" key="1">
    <citation type="submission" date="2020-02" db="EMBL/GenBank/DDBJ databases">
        <title>Whole-genome analyses of novel actinobacteria.</title>
        <authorList>
            <person name="Sahin N."/>
            <person name="Gencbay T."/>
        </authorList>
    </citation>
    <scope>NUCLEOTIDE SEQUENCE [LARGE SCALE GENOMIC DNA]</scope>
    <source>
        <strain evidence="11 12">HC44</strain>
    </source>
</reference>
<dbReference type="Pfam" id="PF00005">
    <property type="entry name" value="ABC_tran"/>
    <property type="match status" value="1"/>
</dbReference>
<dbReference type="InterPro" id="IPR039421">
    <property type="entry name" value="Type_1_exporter"/>
</dbReference>
<evidence type="ECO:0000256" key="4">
    <source>
        <dbReference type="ARBA" id="ARBA00022840"/>
    </source>
</evidence>
<evidence type="ECO:0000256" key="7">
    <source>
        <dbReference type="SAM" id="MobiDB-lite"/>
    </source>
</evidence>
<keyword evidence="3" id="KW-0547">Nucleotide-binding</keyword>
<comment type="caution">
    <text evidence="11">The sequence shown here is derived from an EMBL/GenBank/DDBJ whole genome shotgun (WGS) entry which is preliminary data.</text>
</comment>
<dbReference type="GO" id="GO:0016887">
    <property type="term" value="F:ATP hydrolysis activity"/>
    <property type="evidence" value="ECO:0007669"/>
    <property type="project" value="InterPro"/>
</dbReference>
<dbReference type="SUPFAM" id="SSF90123">
    <property type="entry name" value="ABC transporter transmembrane region"/>
    <property type="match status" value="1"/>
</dbReference>
<evidence type="ECO:0000313" key="11">
    <source>
        <dbReference type="EMBL" id="NGO09063.1"/>
    </source>
</evidence>
<evidence type="ECO:0000256" key="6">
    <source>
        <dbReference type="ARBA" id="ARBA00023136"/>
    </source>
</evidence>
<dbReference type="SMART" id="SM00382">
    <property type="entry name" value="AAA"/>
    <property type="match status" value="1"/>
</dbReference>
<sequence>MNPGPRGLLRSTLRTRRREFVRLTGWSLVQAVPALLSGLLVARAVDDGFLADRGTEGFGWLGLLACAVLVGAWGTRHATLQLAEIVEPFRDDLVGLVTTGTLRRSARLGQPADTAGVARLTEQVEIARESYGAVVMWVQTFAVTAVSVLLGLAALNPVLLLLVLPPLMAGLGLFLLALRAMAARQRAVVLADEAIAQQVSAVADGLRDLTACGAEEHVRGRAGARIDEAASAARALARLTALRTAALGVGGWLPIVLILAAAPWLIRSGVTAGGILGALTYISQGLQPALRGFVQGLGGSGLWLLVTLTRILEAATPAPPTVTATPATAPSRAAGTGAEPGNTPFAAASTALSPAAAAGTPEGAQPRDGGVQLCGVTFGYARSAEPVVRELDLALATGTHLAVVGPSGAGKSTLAALIAGVLQPQAGQIRLGGVPVRSLDTGRLSRSRVLIPQEAYVFAGTLRENLAYLHPTATPSDLDAAVHAIGADPLAERLGGYDAPVNPALLSAGERQLIALVRALLPPARLLLLDEATCHLDPAAEAVAERAFACRPATLVVCAHRISSALRADLVLVMDGPRCRLGTHDQLMADCALYRDLFGHWDHVAADVRQ</sequence>
<dbReference type="InterPro" id="IPR003593">
    <property type="entry name" value="AAA+_ATPase"/>
</dbReference>
<evidence type="ECO:0000259" key="10">
    <source>
        <dbReference type="PROSITE" id="PS50929"/>
    </source>
</evidence>
<organism evidence="11 12">
    <name type="scientific">Streptomyces scabichelini</name>
    <dbReference type="NCBI Taxonomy" id="2711217"/>
    <lineage>
        <taxon>Bacteria</taxon>
        <taxon>Bacillati</taxon>
        <taxon>Actinomycetota</taxon>
        <taxon>Actinomycetes</taxon>
        <taxon>Kitasatosporales</taxon>
        <taxon>Streptomycetaceae</taxon>
        <taxon>Streptomyces</taxon>
    </lineage>
</organism>
<dbReference type="EMBL" id="JAAKZY010000043">
    <property type="protein sequence ID" value="NGO09063.1"/>
    <property type="molecule type" value="Genomic_DNA"/>
</dbReference>
<evidence type="ECO:0000256" key="2">
    <source>
        <dbReference type="ARBA" id="ARBA00022692"/>
    </source>
</evidence>
<name>A0A6G4V5E2_9ACTN</name>
<evidence type="ECO:0000313" key="12">
    <source>
        <dbReference type="Proteomes" id="UP000472335"/>
    </source>
</evidence>
<evidence type="ECO:0000256" key="8">
    <source>
        <dbReference type="SAM" id="Phobius"/>
    </source>
</evidence>
<dbReference type="PROSITE" id="PS50929">
    <property type="entry name" value="ABC_TM1F"/>
    <property type="match status" value="1"/>
</dbReference>
<dbReference type="Gene3D" id="3.40.50.300">
    <property type="entry name" value="P-loop containing nucleotide triphosphate hydrolases"/>
    <property type="match status" value="1"/>
</dbReference>
<dbReference type="PANTHER" id="PTHR24221">
    <property type="entry name" value="ATP-BINDING CASSETTE SUB-FAMILY B"/>
    <property type="match status" value="1"/>
</dbReference>
<dbReference type="GO" id="GO:0005524">
    <property type="term" value="F:ATP binding"/>
    <property type="evidence" value="ECO:0007669"/>
    <property type="project" value="UniProtKB-KW"/>
</dbReference>
<dbReference type="InterPro" id="IPR017871">
    <property type="entry name" value="ABC_transporter-like_CS"/>
</dbReference>
<dbReference type="AlphaFoldDB" id="A0A6G4V5E2"/>
<keyword evidence="4 11" id="KW-0067">ATP-binding</keyword>
<protein>
    <submittedName>
        <fullName evidence="11">ABC transporter ATP-binding protein</fullName>
    </submittedName>
</protein>
<comment type="subcellular location">
    <subcellularLocation>
        <location evidence="1">Cell membrane</location>
        <topology evidence="1">Multi-pass membrane protein</topology>
    </subcellularLocation>
</comment>
<feature type="transmembrane region" description="Helical" evidence="8">
    <location>
        <begin position="57"/>
        <end position="75"/>
    </location>
</feature>
<feature type="transmembrane region" description="Helical" evidence="8">
    <location>
        <begin position="131"/>
        <end position="152"/>
    </location>
</feature>
<gene>
    <name evidence="11" type="ORF">G5C60_16020</name>
</gene>
<dbReference type="InterPro" id="IPR011527">
    <property type="entry name" value="ABC1_TM_dom"/>
</dbReference>
<keyword evidence="2 8" id="KW-0812">Transmembrane</keyword>
<feature type="transmembrane region" description="Helical" evidence="8">
    <location>
        <begin position="158"/>
        <end position="178"/>
    </location>
</feature>
<dbReference type="InterPro" id="IPR003439">
    <property type="entry name" value="ABC_transporter-like_ATP-bd"/>
</dbReference>
<proteinExistence type="predicted"/>
<feature type="domain" description="ABC transporter" evidence="9">
    <location>
        <begin position="371"/>
        <end position="600"/>
    </location>
</feature>
<dbReference type="Gene3D" id="1.20.1560.10">
    <property type="entry name" value="ABC transporter type 1, transmembrane domain"/>
    <property type="match status" value="1"/>
</dbReference>
<dbReference type="GO" id="GO:0005886">
    <property type="term" value="C:plasma membrane"/>
    <property type="evidence" value="ECO:0007669"/>
    <property type="project" value="UniProtKB-SubCell"/>
</dbReference>
<feature type="transmembrane region" description="Helical" evidence="8">
    <location>
        <begin position="244"/>
        <end position="266"/>
    </location>
</feature>
<feature type="region of interest" description="Disordered" evidence="7">
    <location>
        <begin position="319"/>
        <end position="346"/>
    </location>
</feature>
<dbReference type="Proteomes" id="UP000472335">
    <property type="component" value="Unassembled WGS sequence"/>
</dbReference>
<dbReference type="PROSITE" id="PS50893">
    <property type="entry name" value="ABC_TRANSPORTER_2"/>
    <property type="match status" value="1"/>
</dbReference>
<evidence type="ECO:0000256" key="5">
    <source>
        <dbReference type="ARBA" id="ARBA00022989"/>
    </source>
</evidence>